<dbReference type="SUPFAM" id="SSF56219">
    <property type="entry name" value="DNase I-like"/>
    <property type="match status" value="1"/>
</dbReference>
<sequence length="96" mass="10806">LPVSTLLLMDANEHHPWWDPLCSTTSQGAQELVDWIGNQNLSLLNTPGTTTFFRPHLSRETTLDLTIATLDLVDKVKDWQTIIETGSDHYGILFSL</sequence>
<dbReference type="OrthoDB" id="3689599at2759"/>
<feature type="domain" description="Endonuclease/exonuclease/phosphatase" evidence="1">
    <location>
        <begin position="4"/>
        <end position="92"/>
    </location>
</feature>
<protein>
    <recommendedName>
        <fullName evidence="1">Endonuclease/exonuclease/phosphatase domain-containing protein</fullName>
    </recommendedName>
</protein>
<dbReference type="Gene3D" id="3.60.10.10">
    <property type="entry name" value="Endonuclease/exonuclease/phosphatase"/>
    <property type="match status" value="1"/>
</dbReference>
<dbReference type="GO" id="GO:0003824">
    <property type="term" value="F:catalytic activity"/>
    <property type="evidence" value="ECO:0007669"/>
    <property type="project" value="InterPro"/>
</dbReference>
<evidence type="ECO:0000313" key="3">
    <source>
        <dbReference type="Proteomes" id="UP000016935"/>
    </source>
</evidence>
<dbReference type="GeneID" id="19405209"/>
<organism evidence="2 3">
    <name type="scientific">Exserohilum turcicum (strain 28A)</name>
    <name type="common">Northern leaf blight fungus</name>
    <name type="synonym">Setosphaeria turcica</name>
    <dbReference type="NCBI Taxonomy" id="671987"/>
    <lineage>
        <taxon>Eukaryota</taxon>
        <taxon>Fungi</taxon>
        <taxon>Dikarya</taxon>
        <taxon>Ascomycota</taxon>
        <taxon>Pezizomycotina</taxon>
        <taxon>Dothideomycetes</taxon>
        <taxon>Pleosporomycetidae</taxon>
        <taxon>Pleosporales</taxon>
        <taxon>Pleosporineae</taxon>
        <taxon>Pleosporaceae</taxon>
        <taxon>Exserohilum</taxon>
    </lineage>
</organism>
<feature type="non-terminal residue" evidence="2">
    <location>
        <position position="1"/>
    </location>
</feature>
<feature type="non-terminal residue" evidence="2">
    <location>
        <position position="96"/>
    </location>
</feature>
<dbReference type="InterPro" id="IPR005135">
    <property type="entry name" value="Endo/exonuclease/phosphatase"/>
</dbReference>
<dbReference type="EMBL" id="KB908855">
    <property type="protein sequence ID" value="EOA82352.1"/>
    <property type="molecule type" value="Genomic_DNA"/>
</dbReference>
<dbReference type="HOGENOM" id="CLU_184141_0_0_1"/>
<gene>
    <name evidence="2" type="ORF">SETTUDRAFT_55290</name>
</gene>
<reference evidence="2 3" key="2">
    <citation type="journal article" date="2013" name="PLoS Genet.">
        <title>Comparative genome structure, secondary metabolite, and effector coding capacity across Cochliobolus pathogens.</title>
        <authorList>
            <person name="Condon B.J."/>
            <person name="Leng Y."/>
            <person name="Wu D."/>
            <person name="Bushley K.E."/>
            <person name="Ohm R.A."/>
            <person name="Otillar R."/>
            <person name="Martin J."/>
            <person name="Schackwitz W."/>
            <person name="Grimwood J."/>
            <person name="MohdZainudin N."/>
            <person name="Xue C."/>
            <person name="Wang R."/>
            <person name="Manning V.A."/>
            <person name="Dhillon B."/>
            <person name="Tu Z.J."/>
            <person name="Steffenson B.J."/>
            <person name="Salamov A."/>
            <person name="Sun H."/>
            <person name="Lowry S."/>
            <person name="LaButti K."/>
            <person name="Han J."/>
            <person name="Copeland A."/>
            <person name="Lindquist E."/>
            <person name="Barry K."/>
            <person name="Schmutz J."/>
            <person name="Baker S.E."/>
            <person name="Ciuffetti L.M."/>
            <person name="Grigoriev I.V."/>
            <person name="Zhong S."/>
            <person name="Turgeon B.G."/>
        </authorList>
    </citation>
    <scope>NUCLEOTIDE SEQUENCE [LARGE SCALE GENOMIC DNA]</scope>
    <source>
        <strain evidence="3">28A</strain>
    </source>
</reference>
<proteinExistence type="predicted"/>
<keyword evidence="3" id="KW-1185">Reference proteome</keyword>
<dbReference type="AlphaFoldDB" id="R0K1P4"/>
<reference evidence="2 3" key="1">
    <citation type="journal article" date="2012" name="PLoS Pathog.">
        <title>Diverse lifestyles and strategies of plant pathogenesis encoded in the genomes of eighteen Dothideomycetes fungi.</title>
        <authorList>
            <person name="Ohm R.A."/>
            <person name="Feau N."/>
            <person name="Henrissat B."/>
            <person name="Schoch C.L."/>
            <person name="Horwitz B.A."/>
            <person name="Barry K.W."/>
            <person name="Condon B.J."/>
            <person name="Copeland A.C."/>
            <person name="Dhillon B."/>
            <person name="Glaser F."/>
            <person name="Hesse C.N."/>
            <person name="Kosti I."/>
            <person name="LaButti K."/>
            <person name="Lindquist E.A."/>
            <person name="Lucas S."/>
            <person name="Salamov A.A."/>
            <person name="Bradshaw R.E."/>
            <person name="Ciuffetti L."/>
            <person name="Hamelin R.C."/>
            <person name="Kema G.H.J."/>
            <person name="Lawrence C."/>
            <person name="Scott J.A."/>
            <person name="Spatafora J.W."/>
            <person name="Turgeon B.G."/>
            <person name="de Wit P.J.G.M."/>
            <person name="Zhong S."/>
            <person name="Goodwin S.B."/>
            <person name="Grigoriev I.V."/>
        </authorList>
    </citation>
    <scope>NUCLEOTIDE SEQUENCE [LARGE SCALE GENOMIC DNA]</scope>
    <source>
        <strain evidence="3">28A</strain>
    </source>
</reference>
<evidence type="ECO:0000313" key="2">
    <source>
        <dbReference type="EMBL" id="EOA82352.1"/>
    </source>
</evidence>
<dbReference type="InterPro" id="IPR036691">
    <property type="entry name" value="Endo/exonu/phosph_ase_sf"/>
</dbReference>
<accession>R0K1P4</accession>
<dbReference type="Proteomes" id="UP000016935">
    <property type="component" value="Unassembled WGS sequence"/>
</dbReference>
<dbReference type="RefSeq" id="XP_008030176.1">
    <property type="nucleotide sequence ID" value="XM_008031985.1"/>
</dbReference>
<name>R0K1P4_EXST2</name>
<dbReference type="Pfam" id="PF14529">
    <property type="entry name" value="Exo_endo_phos_2"/>
    <property type="match status" value="1"/>
</dbReference>
<evidence type="ECO:0000259" key="1">
    <source>
        <dbReference type="Pfam" id="PF14529"/>
    </source>
</evidence>